<name>A0ABT0B763_9SPHN</name>
<keyword evidence="2" id="KW-1185">Reference proteome</keyword>
<comment type="caution">
    <text evidence="1">The sequence shown here is derived from an EMBL/GenBank/DDBJ whole genome shotgun (WGS) entry which is preliminary data.</text>
</comment>
<dbReference type="Proteomes" id="UP001162880">
    <property type="component" value="Unassembled WGS sequence"/>
</dbReference>
<evidence type="ECO:0000313" key="1">
    <source>
        <dbReference type="EMBL" id="MCJ2180706.1"/>
    </source>
</evidence>
<dbReference type="InterPro" id="IPR006439">
    <property type="entry name" value="HAD-SF_hydro_IA"/>
</dbReference>
<dbReference type="Pfam" id="PF13242">
    <property type="entry name" value="Hydrolase_like"/>
    <property type="match status" value="1"/>
</dbReference>
<proteinExistence type="predicted"/>
<dbReference type="GO" id="GO:0016787">
    <property type="term" value="F:hydrolase activity"/>
    <property type="evidence" value="ECO:0007669"/>
    <property type="project" value="UniProtKB-KW"/>
</dbReference>
<dbReference type="NCBIfam" id="TIGR01549">
    <property type="entry name" value="HAD-SF-IA-v1"/>
    <property type="match status" value="1"/>
</dbReference>
<accession>A0ABT0B763</accession>
<protein>
    <submittedName>
        <fullName evidence="1">HAD-IA family hydrolase</fullName>
    </submittedName>
</protein>
<dbReference type="SUPFAM" id="SSF56784">
    <property type="entry name" value="HAD-like"/>
    <property type="match status" value="1"/>
</dbReference>
<dbReference type="PANTHER" id="PTHR19288:SF46">
    <property type="entry name" value="HALOACID DEHALOGENASE-LIKE HYDROLASE DOMAIN-CONTAINING PROTEIN 2"/>
    <property type="match status" value="1"/>
</dbReference>
<dbReference type="Gene3D" id="3.40.50.1000">
    <property type="entry name" value="HAD superfamily/HAD-like"/>
    <property type="match status" value="2"/>
</dbReference>
<dbReference type="InterPro" id="IPR036412">
    <property type="entry name" value="HAD-like_sf"/>
</dbReference>
<evidence type="ECO:0000313" key="2">
    <source>
        <dbReference type="Proteomes" id="UP001162880"/>
    </source>
</evidence>
<reference evidence="1" key="1">
    <citation type="submission" date="2022-03" db="EMBL/GenBank/DDBJ databases">
        <title>Identification of a novel bacterium isolated from mangrove sediments.</title>
        <authorList>
            <person name="Pan X."/>
        </authorList>
    </citation>
    <scope>NUCLEOTIDE SEQUENCE</scope>
    <source>
        <strain evidence="1">B2580</strain>
    </source>
</reference>
<dbReference type="PANTHER" id="PTHR19288">
    <property type="entry name" value="4-NITROPHENYLPHOSPHATASE-RELATED"/>
    <property type="match status" value="1"/>
</dbReference>
<sequence length="226" mass="24020">MNNRILPGAKQFITQNADRVAIVSNNSTHLPADLGEILAGHGVALPSDRIFLAGVEALRSVARSGVSRVMLCAAPRMRGFARSLGLRVVQDNPEAVVLMRDAHFTYRKLERAANALRQGARLIVANADRTHPGPYGRVVPETGALLAALLACVDERSVEPWVAGKPCPMLFERACEGLAITPEEAVMIGDNPETDGEGAARLGIRPILIGGASHLSLLDLLEPVAA</sequence>
<dbReference type="InterPro" id="IPR023214">
    <property type="entry name" value="HAD_sf"/>
</dbReference>
<dbReference type="EMBL" id="JALHLE010000041">
    <property type="protein sequence ID" value="MCJ2180706.1"/>
    <property type="molecule type" value="Genomic_DNA"/>
</dbReference>
<keyword evidence="1" id="KW-0378">Hydrolase</keyword>
<organism evidence="1 2">
    <name type="scientific">Novosphingobium album</name>
    <name type="common">ex Hu et al. 2023</name>
    <dbReference type="NCBI Taxonomy" id="2930093"/>
    <lineage>
        <taxon>Bacteria</taxon>
        <taxon>Pseudomonadati</taxon>
        <taxon>Pseudomonadota</taxon>
        <taxon>Alphaproteobacteria</taxon>
        <taxon>Sphingomonadales</taxon>
        <taxon>Sphingomonadaceae</taxon>
        <taxon>Novosphingobium</taxon>
    </lineage>
</organism>
<gene>
    <name evidence="1" type="ORF">MTR64_19210</name>
</gene>